<dbReference type="PATRIC" id="fig|913848.6.peg.2524"/>
<accession>A0A0R1EXU5</accession>
<reference evidence="1 2" key="1">
    <citation type="journal article" date="2015" name="Genome Announc.">
        <title>Expanding the biotechnology potential of lactobacilli through comparative genomics of 213 strains and associated genera.</title>
        <authorList>
            <person name="Sun Z."/>
            <person name="Harris H.M."/>
            <person name="McCann A."/>
            <person name="Guo C."/>
            <person name="Argimon S."/>
            <person name="Zhang W."/>
            <person name="Yang X."/>
            <person name="Jeffery I.B."/>
            <person name="Cooney J.C."/>
            <person name="Kagawa T.F."/>
            <person name="Liu W."/>
            <person name="Song Y."/>
            <person name="Salvetti E."/>
            <person name="Wrobel A."/>
            <person name="Rasinkangas P."/>
            <person name="Parkhill J."/>
            <person name="Rea M.C."/>
            <person name="O'Sullivan O."/>
            <person name="Ritari J."/>
            <person name="Douillard F.P."/>
            <person name="Paul Ross R."/>
            <person name="Yang R."/>
            <person name="Briner A.E."/>
            <person name="Felis G.E."/>
            <person name="de Vos W.M."/>
            <person name="Barrangou R."/>
            <person name="Klaenhammer T.R."/>
            <person name="Caufield P.W."/>
            <person name="Cui Y."/>
            <person name="Zhang H."/>
            <person name="O'Toole P.W."/>
        </authorList>
    </citation>
    <scope>NUCLEOTIDE SEQUENCE [LARGE SCALE GENOMIC DNA]</scope>
    <source>
        <strain evidence="1 2">DSM 20001</strain>
    </source>
</reference>
<gene>
    <name evidence="1" type="ORF">FD22_GL002474</name>
</gene>
<organism evidence="1 2">
    <name type="scientific">Loigolactobacillus coryniformis subsp. coryniformis KCTC 3167 = DSM 20001</name>
    <dbReference type="NCBI Taxonomy" id="913848"/>
    <lineage>
        <taxon>Bacteria</taxon>
        <taxon>Bacillati</taxon>
        <taxon>Bacillota</taxon>
        <taxon>Bacilli</taxon>
        <taxon>Lactobacillales</taxon>
        <taxon>Lactobacillaceae</taxon>
        <taxon>Loigolactobacillus</taxon>
    </lineage>
</organism>
<sequence length="56" mass="6617">MKNYLASLNEFKEVEVIVLESPSRYYRVCLHQPQDLERLTTEAIFNVDCQKVNRGQ</sequence>
<proteinExistence type="predicted"/>
<dbReference type="AlphaFoldDB" id="A0A0R1EXU5"/>
<protein>
    <submittedName>
        <fullName evidence="1">Uncharacterized protein</fullName>
    </submittedName>
</protein>
<evidence type="ECO:0000313" key="2">
    <source>
        <dbReference type="Proteomes" id="UP000051181"/>
    </source>
</evidence>
<name>A0A0R1EXU5_9LACO</name>
<dbReference type="Proteomes" id="UP000051181">
    <property type="component" value="Unassembled WGS sequence"/>
</dbReference>
<dbReference type="EMBL" id="AZCN01000088">
    <property type="protein sequence ID" value="KRK14344.1"/>
    <property type="molecule type" value="Genomic_DNA"/>
</dbReference>
<comment type="caution">
    <text evidence="1">The sequence shown here is derived from an EMBL/GenBank/DDBJ whole genome shotgun (WGS) entry which is preliminary data.</text>
</comment>
<evidence type="ECO:0000313" key="1">
    <source>
        <dbReference type="EMBL" id="KRK14344.1"/>
    </source>
</evidence>